<dbReference type="PANTHER" id="PTHR30026">
    <property type="entry name" value="OUTER MEMBRANE PROTEIN TOLC"/>
    <property type="match status" value="1"/>
</dbReference>
<dbReference type="GO" id="GO:0015288">
    <property type="term" value="F:porin activity"/>
    <property type="evidence" value="ECO:0007669"/>
    <property type="project" value="TreeGrafter"/>
</dbReference>
<dbReference type="Pfam" id="PF02321">
    <property type="entry name" value="OEP"/>
    <property type="match status" value="2"/>
</dbReference>
<organism evidence="8 9">
    <name type="scientific">Salegentibacter salinarum</name>
    <dbReference type="NCBI Taxonomy" id="447422"/>
    <lineage>
        <taxon>Bacteria</taxon>
        <taxon>Pseudomonadati</taxon>
        <taxon>Bacteroidota</taxon>
        <taxon>Flavobacteriia</taxon>
        <taxon>Flavobacteriales</taxon>
        <taxon>Flavobacteriaceae</taxon>
        <taxon>Salegentibacter</taxon>
    </lineage>
</organism>
<gene>
    <name evidence="8" type="ORF">APR41_05325</name>
</gene>
<evidence type="ECO:0000256" key="7">
    <source>
        <dbReference type="ARBA" id="ARBA00023237"/>
    </source>
</evidence>
<dbReference type="GO" id="GO:0009279">
    <property type="term" value="C:cell outer membrane"/>
    <property type="evidence" value="ECO:0007669"/>
    <property type="project" value="UniProtKB-SubCell"/>
</dbReference>
<comment type="subcellular location">
    <subcellularLocation>
        <location evidence="1">Cell outer membrane</location>
    </subcellularLocation>
</comment>
<dbReference type="STRING" id="447422.SAMN05660903_01090"/>
<dbReference type="PANTHER" id="PTHR30026:SF20">
    <property type="entry name" value="OUTER MEMBRANE PROTEIN TOLC"/>
    <property type="match status" value="1"/>
</dbReference>
<proteinExistence type="inferred from homology"/>
<dbReference type="InterPro" id="IPR003423">
    <property type="entry name" value="OMP_efflux"/>
</dbReference>
<keyword evidence="6" id="KW-0472">Membrane</keyword>
<keyword evidence="3" id="KW-0813">Transport</keyword>
<evidence type="ECO:0000256" key="1">
    <source>
        <dbReference type="ARBA" id="ARBA00004442"/>
    </source>
</evidence>
<sequence length="424" mass="47700">MTEAPPQKKIWSLEECLEYARTRNLTVLNAHLDKSSAEVNYRQSELERLPNLSANASESFTNGYSIDPITSAYVNEQIFATSANLNSEIVVFNGFQLNNEIKKSKLLVDQNSFFVQEAENNISLNITNAYLQALYYREEIYVTENTLDNSEIALDIATARFEAGAIAKKDYSDALSQAASDRYLLIEARNNYNSQILILKQLLELGPETNFSIEEPDTNYNGVTIIDNKLNIYERALESLPEIKAGELNIAINEKELDIAQGGYLPSLSLSGNLGTGYTSVQDIGFYDQLNLNFNPRVSLSLNVPIFSRGQNRAQEQNARIDIEKARINLKSTEKEVYEKVETAWRNAIAAQNQIIAAEAARDAASDSYQLAQKQYEVGSINTMDLLVSKNSYSNAEQNYIQAKYLSILYSQLLQFYQGNKIKI</sequence>
<name>A0A2N0TSM8_9FLAO</name>
<dbReference type="Gene3D" id="1.20.1600.10">
    <property type="entry name" value="Outer membrane efflux proteins (OEP)"/>
    <property type="match status" value="1"/>
</dbReference>
<keyword evidence="5" id="KW-0812">Transmembrane</keyword>
<comment type="caution">
    <text evidence="8">The sequence shown here is derived from an EMBL/GenBank/DDBJ whole genome shotgun (WGS) entry which is preliminary data.</text>
</comment>
<protein>
    <recommendedName>
        <fullName evidence="10">Transporter</fullName>
    </recommendedName>
</protein>
<dbReference type="InterPro" id="IPR051906">
    <property type="entry name" value="TolC-like"/>
</dbReference>
<dbReference type="Proteomes" id="UP000232673">
    <property type="component" value="Unassembled WGS sequence"/>
</dbReference>
<evidence type="ECO:0000256" key="6">
    <source>
        <dbReference type="ARBA" id="ARBA00023136"/>
    </source>
</evidence>
<evidence type="ECO:0000256" key="4">
    <source>
        <dbReference type="ARBA" id="ARBA00022452"/>
    </source>
</evidence>
<reference evidence="8 9" key="1">
    <citation type="submission" date="2015-10" db="EMBL/GenBank/DDBJ databases">
        <title>Draft genome sequence of Salegentibacter salinarum KCTC 12975.</title>
        <authorList>
            <person name="Lin W."/>
            <person name="Zheng Q."/>
        </authorList>
    </citation>
    <scope>NUCLEOTIDE SEQUENCE [LARGE SCALE GENOMIC DNA]</scope>
    <source>
        <strain evidence="8 9">KCTC 12975</strain>
    </source>
</reference>
<evidence type="ECO:0000256" key="5">
    <source>
        <dbReference type="ARBA" id="ARBA00022692"/>
    </source>
</evidence>
<dbReference type="EMBL" id="LKTS01000034">
    <property type="protein sequence ID" value="PKD17737.1"/>
    <property type="molecule type" value="Genomic_DNA"/>
</dbReference>
<dbReference type="GO" id="GO:0015562">
    <property type="term" value="F:efflux transmembrane transporter activity"/>
    <property type="evidence" value="ECO:0007669"/>
    <property type="project" value="InterPro"/>
</dbReference>
<evidence type="ECO:0008006" key="10">
    <source>
        <dbReference type="Google" id="ProtNLM"/>
    </source>
</evidence>
<dbReference type="GO" id="GO:1990281">
    <property type="term" value="C:efflux pump complex"/>
    <property type="evidence" value="ECO:0007669"/>
    <property type="project" value="TreeGrafter"/>
</dbReference>
<evidence type="ECO:0000256" key="2">
    <source>
        <dbReference type="ARBA" id="ARBA00007613"/>
    </source>
</evidence>
<evidence type="ECO:0000313" key="9">
    <source>
        <dbReference type="Proteomes" id="UP000232673"/>
    </source>
</evidence>
<keyword evidence="9" id="KW-1185">Reference proteome</keyword>
<dbReference type="SUPFAM" id="SSF56954">
    <property type="entry name" value="Outer membrane efflux proteins (OEP)"/>
    <property type="match status" value="1"/>
</dbReference>
<keyword evidence="7" id="KW-0998">Cell outer membrane</keyword>
<dbReference type="AlphaFoldDB" id="A0A2N0TSM8"/>
<accession>A0A2N0TSM8</accession>
<evidence type="ECO:0000313" key="8">
    <source>
        <dbReference type="EMBL" id="PKD17737.1"/>
    </source>
</evidence>
<keyword evidence="4" id="KW-1134">Transmembrane beta strand</keyword>
<comment type="similarity">
    <text evidence="2">Belongs to the outer membrane factor (OMF) (TC 1.B.17) family.</text>
</comment>
<evidence type="ECO:0000256" key="3">
    <source>
        <dbReference type="ARBA" id="ARBA00022448"/>
    </source>
</evidence>